<feature type="region of interest" description="Disordered" evidence="8">
    <location>
        <begin position="2065"/>
        <end position="2176"/>
    </location>
</feature>
<feature type="compositionally biased region" description="Pro residues" evidence="8">
    <location>
        <begin position="2028"/>
        <end position="2037"/>
    </location>
</feature>
<feature type="compositionally biased region" description="Low complexity" evidence="8">
    <location>
        <begin position="370"/>
        <end position="382"/>
    </location>
</feature>
<dbReference type="SMART" id="SM00448">
    <property type="entry name" value="REC"/>
    <property type="match status" value="1"/>
</dbReference>
<proteinExistence type="inferred from homology"/>
<dbReference type="InterPro" id="IPR000700">
    <property type="entry name" value="PAS-assoc_C"/>
</dbReference>
<evidence type="ECO:0000256" key="4">
    <source>
        <dbReference type="ARBA" id="ARBA00022553"/>
    </source>
</evidence>
<dbReference type="GO" id="GO:0005886">
    <property type="term" value="C:plasma membrane"/>
    <property type="evidence" value="ECO:0007669"/>
    <property type="project" value="TreeGrafter"/>
</dbReference>
<feature type="region of interest" description="Disordered" evidence="8">
    <location>
        <begin position="1314"/>
        <end position="1396"/>
    </location>
</feature>
<organism evidence="13 14">
    <name type="scientific">Pseudocercospora musae</name>
    <dbReference type="NCBI Taxonomy" id="113226"/>
    <lineage>
        <taxon>Eukaryota</taxon>
        <taxon>Fungi</taxon>
        <taxon>Dikarya</taxon>
        <taxon>Ascomycota</taxon>
        <taxon>Pezizomycotina</taxon>
        <taxon>Dothideomycetes</taxon>
        <taxon>Dothideomycetidae</taxon>
        <taxon>Mycosphaerellales</taxon>
        <taxon>Mycosphaerellaceae</taxon>
        <taxon>Pseudocercospora</taxon>
    </lineage>
</organism>
<feature type="compositionally biased region" description="Basic and acidic residues" evidence="8">
    <location>
        <begin position="626"/>
        <end position="639"/>
    </location>
</feature>
<feature type="region of interest" description="Disordered" evidence="8">
    <location>
        <begin position="715"/>
        <end position="756"/>
    </location>
</feature>
<keyword evidence="6" id="KW-0418">Kinase</keyword>
<dbReference type="InterPro" id="IPR011006">
    <property type="entry name" value="CheY-like_superfamily"/>
</dbReference>
<dbReference type="InterPro" id="IPR013878">
    <property type="entry name" value="Mo25"/>
</dbReference>
<dbReference type="InterPro" id="IPR001610">
    <property type="entry name" value="PAC"/>
</dbReference>
<feature type="region of interest" description="Disordered" evidence="8">
    <location>
        <begin position="1137"/>
        <end position="1162"/>
    </location>
</feature>
<feature type="domain" description="Response regulatory" evidence="10">
    <location>
        <begin position="2351"/>
        <end position="2473"/>
    </location>
</feature>
<feature type="compositionally biased region" description="Polar residues" evidence="8">
    <location>
        <begin position="1428"/>
        <end position="1441"/>
    </location>
</feature>
<comment type="catalytic activity">
    <reaction evidence="1">
        <text>ATP + protein L-histidine = ADP + protein N-phospho-L-histidine.</text>
        <dbReference type="EC" id="2.7.13.3"/>
    </reaction>
</comment>
<dbReference type="PANTHER" id="PTHR43047">
    <property type="entry name" value="TWO-COMPONENT HISTIDINE PROTEIN KINASE"/>
    <property type="match status" value="1"/>
</dbReference>
<dbReference type="CDD" id="cd16922">
    <property type="entry name" value="HATPase_EvgS-ArcB-TorS-like"/>
    <property type="match status" value="1"/>
</dbReference>
<protein>
    <recommendedName>
        <fullName evidence="3">histidine kinase</fullName>
        <ecNumber evidence="3">2.7.13.3</ecNumber>
    </recommendedName>
</protein>
<dbReference type="OrthoDB" id="303614at2759"/>
<evidence type="ECO:0000259" key="11">
    <source>
        <dbReference type="PROSITE" id="PS50112"/>
    </source>
</evidence>
<dbReference type="InterPro" id="IPR036097">
    <property type="entry name" value="HisK_dim/P_sf"/>
</dbReference>
<dbReference type="SUPFAM" id="SSF55874">
    <property type="entry name" value="ATPase domain of HSP90 chaperone/DNA topoisomerase II/histidine kinase"/>
    <property type="match status" value="1"/>
</dbReference>
<evidence type="ECO:0000256" key="3">
    <source>
        <dbReference type="ARBA" id="ARBA00012438"/>
    </source>
</evidence>
<dbReference type="EC" id="2.7.13.3" evidence="3"/>
<dbReference type="PROSITE" id="PS50112">
    <property type="entry name" value="PAS"/>
    <property type="match status" value="2"/>
</dbReference>
<feature type="region of interest" description="Disordered" evidence="8">
    <location>
        <begin position="1010"/>
        <end position="1031"/>
    </location>
</feature>
<feature type="compositionally biased region" description="Low complexity" evidence="8">
    <location>
        <begin position="2095"/>
        <end position="2111"/>
    </location>
</feature>
<feature type="compositionally biased region" description="Low complexity" evidence="8">
    <location>
        <begin position="573"/>
        <end position="584"/>
    </location>
</feature>
<keyword evidence="14" id="KW-1185">Reference proteome</keyword>
<evidence type="ECO:0000313" key="14">
    <source>
        <dbReference type="Proteomes" id="UP000073492"/>
    </source>
</evidence>
<dbReference type="InterPro" id="IPR016024">
    <property type="entry name" value="ARM-type_fold"/>
</dbReference>
<dbReference type="FunFam" id="1.25.10.10:FF:000257">
    <property type="entry name" value="Conidiophore development protein hymA"/>
    <property type="match status" value="1"/>
</dbReference>
<dbReference type="NCBIfam" id="TIGR00229">
    <property type="entry name" value="sensory_box"/>
    <property type="match status" value="2"/>
</dbReference>
<dbReference type="Pfam" id="PF02518">
    <property type="entry name" value="HATPase_c"/>
    <property type="match status" value="1"/>
</dbReference>
<dbReference type="GO" id="GO:0000155">
    <property type="term" value="F:phosphorelay sensor kinase activity"/>
    <property type="evidence" value="ECO:0007669"/>
    <property type="project" value="InterPro"/>
</dbReference>
<feature type="compositionally biased region" description="Basic and acidic residues" evidence="8">
    <location>
        <begin position="491"/>
        <end position="514"/>
    </location>
</feature>
<dbReference type="PROSITE" id="PS50113">
    <property type="entry name" value="PAC"/>
    <property type="match status" value="2"/>
</dbReference>
<dbReference type="GO" id="GO:0005737">
    <property type="term" value="C:cytoplasm"/>
    <property type="evidence" value="ECO:0007669"/>
    <property type="project" value="UniProtKB-ARBA"/>
</dbReference>
<dbReference type="SMART" id="SM00387">
    <property type="entry name" value="HATPase_c"/>
    <property type="match status" value="1"/>
</dbReference>
<dbReference type="Pfam" id="PF08569">
    <property type="entry name" value="Mo25"/>
    <property type="match status" value="1"/>
</dbReference>
<dbReference type="CDD" id="cd00082">
    <property type="entry name" value="HisKA"/>
    <property type="match status" value="1"/>
</dbReference>
<dbReference type="PANTHER" id="PTHR43047:SF74">
    <property type="entry name" value="HISTIDINE KINASE-RELATED"/>
    <property type="match status" value="1"/>
</dbReference>
<keyword evidence="4 7" id="KW-0597">Phosphoprotein</keyword>
<dbReference type="CDD" id="cd17546">
    <property type="entry name" value="REC_hyHK_CKI1_RcsC-like"/>
    <property type="match status" value="1"/>
</dbReference>
<feature type="region of interest" description="Disordered" evidence="8">
    <location>
        <begin position="2018"/>
        <end position="2043"/>
    </location>
</feature>
<evidence type="ECO:0000256" key="6">
    <source>
        <dbReference type="ARBA" id="ARBA00022777"/>
    </source>
</evidence>
<name>A0A139ITB2_9PEZI</name>
<feature type="region of interest" description="Disordered" evidence="8">
    <location>
        <begin position="1272"/>
        <end position="1298"/>
    </location>
</feature>
<dbReference type="Gene3D" id="3.40.50.2300">
    <property type="match status" value="1"/>
</dbReference>
<dbReference type="Pfam" id="PF13188">
    <property type="entry name" value="PAS_8"/>
    <property type="match status" value="1"/>
</dbReference>
<gene>
    <name evidence="13" type="ORF">AC579_5346</name>
</gene>
<dbReference type="EMBL" id="LFZO01000014">
    <property type="protein sequence ID" value="KXT17804.1"/>
    <property type="molecule type" value="Genomic_DNA"/>
</dbReference>
<feature type="compositionally biased region" description="Polar residues" evidence="8">
    <location>
        <begin position="1655"/>
        <end position="1668"/>
    </location>
</feature>
<dbReference type="SUPFAM" id="SSF52172">
    <property type="entry name" value="CheY-like"/>
    <property type="match status" value="1"/>
</dbReference>
<evidence type="ECO:0000256" key="1">
    <source>
        <dbReference type="ARBA" id="ARBA00000085"/>
    </source>
</evidence>
<dbReference type="InterPro" id="IPR013655">
    <property type="entry name" value="PAS_fold_3"/>
</dbReference>
<dbReference type="CDD" id="cd00130">
    <property type="entry name" value="PAS"/>
    <property type="match status" value="2"/>
</dbReference>
<dbReference type="Proteomes" id="UP000073492">
    <property type="component" value="Unassembled WGS sequence"/>
</dbReference>
<sequence length="2496" mass="276024">MAFLFGRSRQRSALDMVKTVKDLLQKLPREDGQTTKIEEDLARNLSQMKVTLQGTPEVETSPDQVYQLVSAILSEQLLPCLVDSIYRLPFEARKDTQTIISNVFRWRSPGSTSSEPDALKEVIRKQPEIIVALCNGYDRRESASACGGILKEALKHDAVAAVILYDEPSGDGKTRDIYNDVDVSQKVSGKGVFWSFFTWIDKSSFEVSADAFDCFRLILTKHKPLVAQYINTNFDMFFPKYNEILIKSDSYVTKRQSIKLLGEVLLDRQFYEVMCRYVESGDNLKLVMWQLKDDRRMVQYEAFHVFKIFAANPNKSSEVQKFLIMNKARLLKFLPRFLEDRTDDDQFNDEKAWLVKAIGNLPDTTAGLRPGTATGSPSASGGVPQQSTGAQQEHVSRLIRRAILAYVGIWRFSALERLALMAPAAGTPAESNSSPVGIRVKQQNDGSYQYAELLFSHSPALCPIRLSGHPTSGQDDRERGPAMKSSLPPKDTSHHDHAEHDHAEHDHAEHDHADPTPTEAPRRPSAPHITPTAPPQLVRLPPGRLTEIDRSPDTPPGHSAQRGEARGHGGDTSQQAGQSGAGSSETLGNTPSANPAQAHGNLDQLRDALEQTMRNPHLFKKQSSAKGERKRVSPIKEEGSQDSPSSPNAAVLGLAADEPVRTASTESTESQRTIRGSMPATPSANQPLRTPSYPFPYVPGTPRWRDAFQHQPFTTLSPTGLAQPGREGGTPARDSVSMNSGGSTPAAGAAFVPPGETYPLAPEDPRFPTPNLYDLVLQMNTEPGLEQWWSNLIHILHENFGAERATLTQPLDPTDIENVPWGQKATWSRYGHEEYVSQLSGQASSSHNPGRFKRPEVTIREPSSDTISDLKPQKLHPERLRPRLEARHSYAGHGREVREVLNTLNDPPLRAKQRPQGLQRGITHAAGMLPTIGPDDIPPKRFPSAYSIRQASTNLSDPDFSSVAGGLDTGPYKEVFATLRALDQEIWPLVEAEGINRVLERGKAIVITRDYSDPDKPAQSRSAPNASSDGEWHSSVLGNFRSALPSENISLLFKDYQEHEQHPPSPWAQSPAPSPAIQANEEINPFFACDDQLLEETFNSNISPQDYAKYEQVEAIGVDHASTVIHIPLVHPTLSQPMQRQRLKSQSQPQNAGTPHLQRNSTADLDRKVPIAILSILVPIVPYPGNLAHSLKLLGPHLATSFQISQQFSITQAQAHSIQQRRTITGPPMTIGPASLEDIMNVELEEIPGSISGSVTSPSDYSGRSLVSPSGSIVGTPGWDPASHGWTQSRSVAGTPAVSGTEMVDNYFDAKKRTAHRASNASASATQTPARSTKKPSSADSRTAIDDGPRGSRNERRPSRNSSAKEDKSPLVSYTRERSPPRSAEGASPQKQNRPNLSALPEFQKAKSHSLLHSYGADLQSTFGITPTAHTPGIVQSSGTGAHSRKGSYPEDMPPPSERLLRTIIDSVPVQIFTAQPESGNLTWVNSKFLIYRGQEARQVLNDPWAAIHPQERNQFMDSWRRSLRSDQQLQQKVRLQRFDGNYRWFYVRAAPLKDKHQKVVHWIGTMMDFHEQQIAEHNAARQAETAASEKKYRALANSSPQIVFAVSRSKGVTFCNTQWLSYSGQSEAQALGAGFMEHVHPDDLVKCRLPTFDGDQTTPTNVPTSLPTEPRRTMSNSASSDSSETERPGSIAESISSPIAQMPQRKLSELAGTGILKVSHDADGRPSYSTEVRLKSKDGDYRWHLVRVLLAEPLMKQERAEETWYGTCTDINDHKALERDLKTAMDEKTRFLSNMSHEIRTPLNGITGMVNFLIDSSLTTEQMEHVNIIRASTEGLRGLINDILDLSKAEAGMIQLNCDWLYVRALIEEVNDLTSAMAVDKGLELNYMVEENVPSQVKGDRFRIRQILLNIVGNAIKFTQSGEVFIRCSVEGDDTHLSSNEMYIKFDVVDSGPGFTEKEAEFLFKRFSQIDGTSTRQHGGTGLGLVISKQLAQLHGGDMSAKGVPDQGSTFTFYIKTNLPSEDDRPPIPASTPAPTPGASVPMLPISPGIGPLPVLSKVSSVSSEQAIPPPTMPRFAPEVTQTPPQYGDAGKESPSVSSASSDPSIRSAVRTNSLRSERSSASSVPEVTGQPAQMKLAMPPRDMKSRANSATSESINASLSSLTDQKLKPPTGGLSPPPMFSILVVAPLKYTREATVRHIDQTLPKNVPHQITSRETFAECRELLGGNEPVIFTHVVVVLQDVEEITMLMDEILGSSSSTTAIVLITDLSQRKRIMEQRPKYDYDQLVNDRRLRFVFKPLKPSRFGLIFDPQKEREMSLDRNQDSAQQAAVTQKQVFEELARRLGNKDKRVLLVEDNRVNQMVILKFLAKVSIKVDTALDGVQCTEKVFSQPHGYYSIILCDLHMPNKDGYQTCKEIRKWEKKQHYPYLPIIALSANVLDDVYQKCVEAGFNSYMTKPVDFKELSTVLMTFMDPSDPDKPHELMKRKAKDAKKKA</sequence>
<dbReference type="InterPro" id="IPR003661">
    <property type="entry name" value="HisK_dim/P_dom"/>
</dbReference>
<feature type="domain" description="Histidine kinase" evidence="9">
    <location>
        <begin position="1795"/>
        <end position="2020"/>
    </location>
</feature>
<accession>A0A139ITB2</accession>
<feature type="region of interest" description="Disordered" evidence="8">
    <location>
        <begin position="1651"/>
        <end position="1703"/>
    </location>
</feature>
<dbReference type="GO" id="GO:0009927">
    <property type="term" value="F:histidine phosphotransfer kinase activity"/>
    <property type="evidence" value="ECO:0007669"/>
    <property type="project" value="TreeGrafter"/>
</dbReference>
<comment type="caution">
    <text evidence="13">The sequence shown here is derived from an EMBL/GenBank/DDBJ whole genome shotgun (WGS) entry which is preliminary data.</text>
</comment>
<evidence type="ECO:0000259" key="10">
    <source>
        <dbReference type="PROSITE" id="PS50110"/>
    </source>
</evidence>
<dbReference type="SUPFAM" id="SSF47384">
    <property type="entry name" value="Homodimeric domain of signal transducing histidine kinase"/>
    <property type="match status" value="1"/>
</dbReference>
<dbReference type="InterPro" id="IPR035965">
    <property type="entry name" value="PAS-like_dom_sf"/>
</dbReference>
<reference evidence="13 14" key="1">
    <citation type="submission" date="2015-07" db="EMBL/GenBank/DDBJ databases">
        <title>Comparative genomics of the Sigatoka disease complex on banana suggests a link between parallel evolutionary changes in Pseudocercospora fijiensis and Pseudocercospora eumusae and increased virulence on the banana host.</title>
        <authorList>
            <person name="Chang T.-C."/>
            <person name="Salvucci A."/>
            <person name="Crous P.W."/>
            <person name="Stergiopoulos I."/>
        </authorList>
    </citation>
    <scope>NUCLEOTIDE SEQUENCE [LARGE SCALE GENOMIC DNA]</scope>
    <source>
        <strain evidence="13 14">CBS 116634</strain>
    </source>
</reference>
<feature type="compositionally biased region" description="Polar residues" evidence="8">
    <location>
        <begin position="1019"/>
        <end position="1028"/>
    </location>
</feature>
<evidence type="ECO:0000256" key="7">
    <source>
        <dbReference type="PROSITE-ProRule" id="PRU00169"/>
    </source>
</evidence>
<evidence type="ECO:0000256" key="8">
    <source>
        <dbReference type="SAM" id="MobiDB-lite"/>
    </source>
</evidence>
<dbReference type="InterPro" id="IPR036890">
    <property type="entry name" value="HATPase_C_sf"/>
</dbReference>
<feature type="compositionally biased region" description="Basic and acidic residues" evidence="8">
    <location>
        <begin position="2477"/>
        <end position="2486"/>
    </location>
</feature>
<dbReference type="Gene3D" id="1.10.287.130">
    <property type="match status" value="1"/>
</dbReference>
<dbReference type="SUPFAM" id="SSF48371">
    <property type="entry name" value="ARM repeat"/>
    <property type="match status" value="1"/>
</dbReference>
<feature type="domain" description="PAC" evidence="12">
    <location>
        <begin position="1729"/>
        <end position="1784"/>
    </location>
</feature>
<feature type="region of interest" description="Disordered" evidence="8">
    <location>
        <begin position="465"/>
        <end position="599"/>
    </location>
</feature>
<feature type="compositionally biased region" description="Polar residues" evidence="8">
    <location>
        <begin position="2148"/>
        <end position="2166"/>
    </location>
</feature>
<evidence type="ECO:0000256" key="2">
    <source>
        <dbReference type="ARBA" id="ARBA00011012"/>
    </source>
</evidence>
<feature type="compositionally biased region" description="Polar residues" evidence="8">
    <location>
        <begin position="662"/>
        <end position="689"/>
    </location>
</feature>
<evidence type="ECO:0000256" key="5">
    <source>
        <dbReference type="ARBA" id="ARBA00022679"/>
    </source>
</evidence>
<dbReference type="SMART" id="SM00388">
    <property type="entry name" value="HisKA"/>
    <property type="match status" value="1"/>
</dbReference>
<feature type="region of interest" description="Disordered" evidence="8">
    <location>
        <begin position="616"/>
        <end position="695"/>
    </location>
</feature>
<dbReference type="Pfam" id="PF00072">
    <property type="entry name" value="Response_reg"/>
    <property type="match status" value="1"/>
</dbReference>
<feature type="compositionally biased region" description="Polar residues" evidence="8">
    <location>
        <begin position="585"/>
        <end position="595"/>
    </location>
</feature>
<dbReference type="Gene3D" id="3.30.450.20">
    <property type="entry name" value="PAS domain"/>
    <property type="match status" value="2"/>
</dbReference>
<dbReference type="SMART" id="SM00086">
    <property type="entry name" value="PAC"/>
    <property type="match status" value="2"/>
</dbReference>
<dbReference type="InterPro" id="IPR005467">
    <property type="entry name" value="His_kinase_dom"/>
</dbReference>
<dbReference type="SMART" id="SM00091">
    <property type="entry name" value="PAS"/>
    <property type="match status" value="2"/>
</dbReference>
<feature type="compositionally biased region" description="Basic residues" evidence="8">
    <location>
        <begin position="2487"/>
        <end position="2496"/>
    </location>
</feature>
<dbReference type="STRING" id="113226.A0A139ITB2"/>
<dbReference type="Gene3D" id="3.30.565.10">
    <property type="entry name" value="Histidine kinase-like ATPase, C-terminal domain"/>
    <property type="match status" value="1"/>
</dbReference>
<feature type="domain" description="PAC" evidence="12">
    <location>
        <begin position="1530"/>
        <end position="1582"/>
    </location>
</feature>
<feature type="region of interest" description="Disordered" evidence="8">
    <location>
        <begin position="1428"/>
        <end position="1454"/>
    </location>
</feature>
<feature type="region of interest" description="Disordered" evidence="8">
    <location>
        <begin position="365"/>
        <end position="392"/>
    </location>
</feature>
<keyword evidence="5" id="KW-0808">Transferase</keyword>
<feature type="compositionally biased region" description="Polar residues" evidence="8">
    <location>
        <begin position="383"/>
        <end position="392"/>
    </location>
</feature>
<dbReference type="InterPro" id="IPR001789">
    <property type="entry name" value="Sig_transdc_resp-reg_receiver"/>
</dbReference>
<feature type="compositionally biased region" description="Basic and acidic residues" evidence="8">
    <location>
        <begin position="1343"/>
        <end position="1380"/>
    </location>
</feature>
<dbReference type="InterPro" id="IPR004358">
    <property type="entry name" value="Sig_transdc_His_kin-like_C"/>
</dbReference>
<dbReference type="Pfam" id="PF08447">
    <property type="entry name" value="PAS_3"/>
    <property type="match status" value="1"/>
</dbReference>
<feature type="compositionally biased region" description="Polar residues" evidence="8">
    <location>
        <begin position="1317"/>
        <end position="1341"/>
    </location>
</feature>
<dbReference type="Pfam" id="PF00512">
    <property type="entry name" value="HisKA"/>
    <property type="match status" value="1"/>
</dbReference>
<dbReference type="FunFam" id="3.40.50.2300:FF:000158">
    <property type="entry name" value="Sensor histidine kinase/response regulator"/>
    <property type="match status" value="1"/>
</dbReference>
<comment type="similarity">
    <text evidence="2">Belongs to the Mo25 family.</text>
</comment>
<evidence type="ECO:0000259" key="9">
    <source>
        <dbReference type="PROSITE" id="PS50109"/>
    </source>
</evidence>
<feature type="domain" description="PAS" evidence="11">
    <location>
        <begin position="1457"/>
        <end position="1527"/>
    </location>
</feature>
<evidence type="ECO:0000313" key="13">
    <source>
        <dbReference type="EMBL" id="KXT17804.1"/>
    </source>
</evidence>
<feature type="domain" description="PAS" evidence="11">
    <location>
        <begin position="1589"/>
        <end position="1644"/>
    </location>
</feature>
<dbReference type="InterPro" id="IPR011989">
    <property type="entry name" value="ARM-like"/>
</dbReference>
<dbReference type="InterPro" id="IPR000014">
    <property type="entry name" value="PAS"/>
</dbReference>
<dbReference type="PROSITE" id="PS50110">
    <property type="entry name" value="RESPONSE_REGULATORY"/>
    <property type="match status" value="1"/>
</dbReference>
<feature type="region of interest" description="Disordered" evidence="8">
    <location>
        <begin position="2477"/>
        <end position="2496"/>
    </location>
</feature>
<evidence type="ECO:0000259" key="12">
    <source>
        <dbReference type="PROSITE" id="PS50113"/>
    </source>
</evidence>
<dbReference type="InterPro" id="IPR003594">
    <property type="entry name" value="HATPase_dom"/>
</dbReference>
<feature type="modified residue" description="4-aspartylphosphate" evidence="7">
    <location>
        <position position="2403"/>
    </location>
</feature>
<dbReference type="Gene3D" id="1.25.10.10">
    <property type="entry name" value="Leucine-rich Repeat Variant"/>
    <property type="match status" value="1"/>
</dbReference>
<dbReference type="FunFam" id="3.30.565.10:FF:000010">
    <property type="entry name" value="Sensor histidine kinase RcsC"/>
    <property type="match status" value="1"/>
</dbReference>
<dbReference type="PROSITE" id="PS50109">
    <property type="entry name" value="HIS_KIN"/>
    <property type="match status" value="1"/>
</dbReference>
<dbReference type="PRINTS" id="PR00344">
    <property type="entry name" value="BCTRLSENSOR"/>
</dbReference>
<dbReference type="SUPFAM" id="SSF55785">
    <property type="entry name" value="PYP-like sensor domain (PAS domain)"/>
    <property type="match status" value="2"/>
</dbReference>